<dbReference type="Proteomes" id="UP001501725">
    <property type="component" value="Unassembled WGS sequence"/>
</dbReference>
<gene>
    <name evidence="1" type="ORF">GCM10023184_41990</name>
</gene>
<reference evidence="2" key="1">
    <citation type="journal article" date="2019" name="Int. J. Syst. Evol. Microbiol.">
        <title>The Global Catalogue of Microorganisms (GCM) 10K type strain sequencing project: providing services to taxonomists for standard genome sequencing and annotation.</title>
        <authorList>
            <consortium name="The Broad Institute Genomics Platform"/>
            <consortium name="The Broad Institute Genome Sequencing Center for Infectious Disease"/>
            <person name="Wu L."/>
            <person name="Ma J."/>
        </authorList>
    </citation>
    <scope>NUCLEOTIDE SEQUENCE [LARGE SCALE GENOMIC DNA]</scope>
    <source>
        <strain evidence="2">JCM 17919</strain>
    </source>
</reference>
<accession>A0ABP8HQ01</accession>
<proteinExistence type="predicted"/>
<evidence type="ECO:0000313" key="2">
    <source>
        <dbReference type="Proteomes" id="UP001501725"/>
    </source>
</evidence>
<evidence type="ECO:0000313" key="1">
    <source>
        <dbReference type="EMBL" id="GAA4342472.1"/>
    </source>
</evidence>
<organism evidence="1 2">
    <name type="scientific">Flaviaesturariibacter amylovorans</name>
    <dbReference type="NCBI Taxonomy" id="1084520"/>
    <lineage>
        <taxon>Bacteria</taxon>
        <taxon>Pseudomonadati</taxon>
        <taxon>Bacteroidota</taxon>
        <taxon>Chitinophagia</taxon>
        <taxon>Chitinophagales</taxon>
        <taxon>Chitinophagaceae</taxon>
        <taxon>Flaviaestuariibacter</taxon>
    </lineage>
</organism>
<name>A0ABP8HQ01_9BACT</name>
<comment type="caution">
    <text evidence="1">The sequence shown here is derived from an EMBL/GenBank/DDBJ whole genome shotgun (WGS) entry which is preliminary data.</text>
</comment>
<keyword evidence="2" id="KW-1185">Reference proteome</keyword>
<dbReference type="EMBL" id="BAABGY010000016">
    <property type="protein sequence ID" value="GAA4342472.1"/>
    <property type="molecule type" value="Genomic_DNA"/>
</dbReference>
<sequence length="149" mass="15093">MASVARYESCAGTQRGGGAVPRVLLCRGKEAAFEGGGKHAKPRFAAEAGVGAAVLIEQATLLRCGSGTLSFEALLEAREQRADRRTDGAVAVAEAAIVLGNGGIRRLRGPDAGGGQGRGLVPGGKAGFDGALGAGGAHEHRHRQYKYGA</sequence>
<protein>
    <submittedName>
        <fullName evidence="1">Uncharacterized protein</fullName>
    </submittedName>
</protein>